<name>A0A5N5H304_9ROSA</name>
<accession>A0A5N5H304</accession>
<evidence type="ECO:0000313" key="3">
    <source>
        <dbReference type="Proteomes" id="UP000327157"/>
    </source>
</evidence>
<organism evidence="2 3">
    <name type="scientific">Pyrus ussuriensis x Pyrus communis</name>
    <dbReference type="NCBI Taxonomy" id="2448454"/>
    <lineage>
        <taxon>Eukaryota</taxon>
        <taxon>Viridiplantae</taxon>
        <taxon>Streptophyta</taxon>
        <taxon>Embryophyta</taxon>
        <taxon>Tracheophyta</taxon>
        <taxon>Spermatophyta</taxon>
        <taxon>Magnoliopsida</taxon>
        <taxon>eudicotyledons</taxon>
        <taxon>Gunneridae</taxon>
        <taxon>Pentapetalae</taxon>
        <taxon>rosids</taxon>
        <taxon>fabids</taxon>
        <taxon>Rosales</taxon>
        <taxon>Rosaceae</taxon>
        <taxon>Amygdaloideae</taxon>
        <taxon>Maleae</taxon>
        <taxon>Pyrus</taxon>
    </lineage>
</organism>
<feature type="compositionally biased region" description="Basic and acidic residues" evidence="1">
    <location>
        <begin position="61"/>
        <end position="70"/>
    </location>
</feature>
<dbReference type="OrthoDB" id="1166496at2759"/>
<evidence type="ECO:0000256" key="1">
    <source>
        <dbReference type="SAM" id="MobiDB-lite"/>
    </source>
</evidence>
<gene>
    <name evidence="2" type="ORF">D8674_024150</name>
</gene>
<protein>
    <submittedName>
        <fullName evidence="2">Uncharacterized protein</fullName>
    </submittedName>
</protein>
<reference evidence="2 3" key="1">
    <citation type="submission" date="2019-09" db="EMBL/GenBank/DDBJ databases">
        <authorList>
            <person name="Ou C."/>
        </authorList>
    </citation>
    <scope>NUCLEOTIDE SEQUENCE [LARGE SCALE GENOMIC DNA]</scope>
    <source>
        <strain evidence="2">S2</strain>
        <tissue evidence="2">Leaf</tissue>
    </source>
</reference>
<sequence length="184" mass="19837">MVGESNPSKKRKLGSGGQTRNHFVNYSPDPDLPTTQPSSNCRKLCPAHCTRSSPTTPAIQDYHKKDEGSKEAVGPRGVKRKLSYNDASEDQLTVSSTETTSEDTTPVDEHLKQLSEIIDTIEGSCPDLVGPVNLLDLFSPPSGSKSKDGCKKATRGVMLLKEGLSILTEAKHLLSVVDDSEGEK</sequence>
<reference evidence="2 3" key="3">
    <citation type="submission" date="2019-11" db="EMBL/GenBank/DDBJ databases">
        <title>A de novo genome assembly of a pear dwarfing rootstock.</title>
        <authorList>
            <person name="Wang F."/>
            <person name="Wang J."/>
            <person name="Li S."/>
            <person name="Zhang Y."/>
            <person name="Fang M."/>
            <person name="Ma L."/>
            <person name="Zhao Y."/>
            <person name="Jiang S."/>
        </authorList>
    </citation>
    <scope>NUCLEOTIDE SEQUENCE [LARGE SCALE GENOMIC DNA]</scope>
    <source>
        <strain evidence="2">S2</strain>
        <tissue evidence="2">Leaf</tissue>
    </source>
</reference>
<keyword evidence="3" id="KW-1185">Reference proteome</keyword>
<feature type="compositionally biased region" description="Low complexity" evidence="1">
    <location>
        <begin position="93"/>
        <end position="104"/>
    </location>
</feature>
<reference evidence="3" key="2">
    <citation type="submission" date="2019-10" db="EMBL/GenBank/DDBJ databases">
        <title>A de novo genome assembly of a pear dwarfing rootstock.</title>
        <authorList>
            <person name="Wang F."/>
            <person name="Wang J."/>
            <person name="Li S."/>
            <person name="Zhang Y."/>
            <person name="Fang M."/>
            <person name="Ma L."/>
            <person name="Zhao Y."/>
            <person name="Jiang S."/>
        </authorList>
    </citation>
    <scope>NUCLEOTIDE SEQUENCE [LARGE SCALE GENOMIC DNA]</scope>
</reference>
<dbReference type="Proteomes" id="UP000327157">
    <property type="component" value="Chromosome 4"/>
</dbReference>
<dbReference type="EMBL" id="SMOL01000231">
    <property type="protein sequence ID" value="KAB2621968.1"/>
    <property type="molecule type" value="Genomic_DNA"/>
</dbReference>
<proteinExistence type="predicted"/>
<feature type="region of interest" description="Disordered" evidence="1">
    <location>
        <begin position="1"/>
        <end position="107"/>
    </location>
</feature>
<evidence type="ECO:0000313" key="2">
    <source>
        <dbReference type="EMBL" id="KAB2621968.1"/>
    </source>
</evidence>
<comment type="caution">
    <text evidence="2">The sequence shown here is derived from an EMBL/GenBank/DDBJ whole genome shotgun (WGS) entry which is preliminary data.</text>
</comment>
<dbReference type="AlphaFoldDB" id="A0A5N5H304"/>